<organism evidence="2 3">
    <name type="scientific">Sneathiella chinensis</name>
    <dbReference type="NCBI Taxonomy" id="349750"/>
    <lineage>
        <taxon>Bacteria</taxon>
        <taxon>Pseudomonadati</taxon>
        <taxon>Pseudomonadota</taxon>
        <taxon>Alphaproteobacteria</taxon>
        <taxon>Sneathiellales</taxon>
        <taxon>Sneathiellaceae</taxon>
        <taxon>Sneathiella</taxon>
    </lineage>
</organism>
<dbReference type="EMBL" id="BSNF01000006">
    <property type="protein sequence ID" value="GLQ06578.1"/>
    <property type="molecule type" value="Genomic_DNA"/>
</dbReference>
<dbReference type="Proteomes" id="UP001161409">
    <property type="component" value="Unassembled WGS sequence"/>
</dbReference>
<keyword evidence="1" id="KW-0732">Signal</keyword>
<dbReference type="PANTHER" id="PTHR36573:SF1">
    <property type="entry name" value="INTERMEMBRANE PHOSPHOLIPID TRANSPORT SYSTEM BINDING PROTEIN MLAC"/>
    <property type="match status" value="1"/>
</dbReference>
<dbReference type="InterPro" id="IPR008869">
    <property type="entry name" value="MlaC/ttg2D"/>
</dbReference>
<dbReference type="PANTHER" id="PTHR36573">
    <property type="entry name" value="INTERMEMBRANE PHOSPHOLIPID TRANSPORT SYSTEM BINDING PROTEIN MLAC"/>
    <property type="match status" value="1"/>
</dbReference>
<keyword evidence="3" id="KW-1185">Reference proteome</keyword>
<proteinExistence type="predicted"/>
<gene>
    <name evidence="2" type="ORF">GCM10007924_17990</name>
</gene>
<feature type="signal peptide" evidence="1">
    <location>
        <begin position="1"/>
        <end position="35"/>
    </location>
</feature>
<dbReference type="Gene3D" id="3.10.450.710">
    <property type="entry name" value="Tgt2/MlaC"/>
    <property type="match status" value="1"/>
</dbReference>
<reference evidence="2" key="2">
    <citation type="submission" date="2023-01" db="EMBL/GenBank/DDBJ databases">
        <title>Draft genome sequence of Sneathiella chinensis strain NBRC 103408.</title>
        <authorList>
            <person name="Sun Q."/>
            <person name="Mori K."/>
        </authorList>
    </citation>
    <scope>NUCLEOTIDE SEQUENCE</scope>
    <source>
        <strain evidence="2">NBRC 103408</strain>
    </source>
</reference>
<accession>A0ABQ5U420</accession>
<name>A0ABQ5U420_9PROT</name>
<sequence length="216" mass="23784">MKRMKLCKALSVPLVATFLAASPLAIMPSPTGAQAVEAAEQQAINLVDQLGQRAVKLLSDGSLDEDAKREGFSNLVNDGFDMDLIGKFVLGKYRRQTSPEQLQEFLSLFDTYMITTYQKRIGEYAGENLEILKAKPLNKKEILVNSQIIRPAGPPIKLDWRVRKSNSGDLKIIDLIVENVSMAITHRDEFSSVISNNGKGVDGLIETLKSHIAAAQ</sequence>
<feature type="chain" id="PRO_5045163341" description="Toluene tolerance protein" evidence="1">
    <location>
        <begin position="36"/>
        <end position="216"/>
    </location>
</feature>
<evidence type="ECO:0000256" key="1">
    <source>
        <dbReference type="SAM" id="SignalP"/>
    </source>
</evidence>
<dbReference type="InterPro" id="IPR042245">
    <property type="entry name" value="Tgt2/MlaC_sf"/>
</dbReference>
<comment type="caution">
    <text evidence="2">The sequence shown here is derived from an EMBL/GenBank/DDBJ whole genome shotgun (WGS) entry which is preliminary data.</text>
</comment>
<protein>
    <recommendedName>
        <fullName evidence="4">Toluene tolerance protein</fullName>
    </recommendedName>
</protein>
<evidence type="ECO:0008006" key="4">
    <source>
        <dbReference type="Google" id="ProtNLM"/>
    </source>
</evidence>
<reference evidence="2" key="1">
    <citation type="journal article" date="2014" name="Int. J. Syst. Evol. Microbiol.">
        <title>Complete genome of a new Firmicutes species belonging to the dominant human colonic microbiota ('Ruminococcus bicirculans') reveals two chromosomes and a selective capacity to utilize plant glucans.</title>
        <authorList>
            <consortium name="NISC Comparative Sequencing Program"/>
            <person name="Wegmann U."/>
            <person name="Louis P."/>
            <person name="Goesmann A."/>
            <person name="Henrissat B."/>
            <person name="Duncan S.H."/>
            <person name="Flint H.J."/>
        </authorList>
    </citation>
    <scope>NUCLEOTIDE SEQUENCE</scope>
    <source>
        <strain evidence="2">NBRC 103408</strain>
    </source>
</reference>
<evidence type="ECO:0000313" key="2">
    <source>
        <dbReference type="EMBL" id="GLQ06578.1"/>
    </source>
</evidence>
<evidence type="ECO:0000313" key="3">
    <source>
        <dbReference type="Proteomes" id="UP001161409"/>
    </source>
</evidence>
<dbReference type="Pfam" id="PF05494">
    <property type="entry name" value="MlaC"/>
    <property type="match status" value="1"/>
</dbReference>